<organism evidence="3 4">
    <name type="scientific">Amoebophilus asiaticus (strain 5a2)</name>
    <dbReference type="NCBI Taxonomy" id="452471"/>
    <lineage>
        <taxon>Bacteria</taxon>
        <taxon>Pseudomonadati</taxon>
        <taxon>Bacteroidota</taxon>
        <taxon>Cytophagia</taxon>
        <taxon>Cytophagales</taxon>
        <taxon>Amoebophilaceae</taxon>
        <taxon>Candidatus Amoebophilus</taxon>
    </lineage>
</organism>
<dbReference type="Gene3D" id="3.50.80.20">
    <property type="entry name" value="D-Ala-D-Ala carboxypeptidase C, peptidase S13"/>
    <property type="match status" value="1"/>
</dbReference>
<sequence>MSFSKKILYLGISFSLVFVSYSSKANNEQLKLSSIVEIQGITDESVLKNASVSLYAVNTATREVIHSINPHISLVPASSLKLFTTATALEILGEDFKFQTRLQYNGEVDKRGTLRGNLYILGEGDPTLGSKMFREYYYDPYFIETWINTIKAKGIKRINGAVIGDTKTLEDYTAPDTWVVEDLGNEYGAVYSELSIFDNKYEMLFMPRLIDETKLDIVQISPQIPEEVKIINRLQRVGDKYQFCIYGMPYKNTRIIKGAIPQDKLTLVVKASIPDPAYWAAYTLRNELEKNGIKVKKGPTTTRRKQELHLHKGNLEPEIRQVKRQQEGKYQKSKRNVKKDETPRVDLYTNYSPPLKDIVVITNRESNNLYAEHIINQIGLHIAGKEDTENGIKAAIDFWCAAGIDTTGIFLHDGSGLSRYNSITTKQLVDILCYMKNSKNFDAFYHSLPIAGETGTLKELFTKAPLKGNLKAKTGGMKRVLSYTGYCTTISGTEIAFSLIVNNYNGTPKELKQQIEKLLTALVNEALPLHYK</sequence>
<dbReference type="HOGENOM" id="CLU_017692_1_2_10"/>
<proteinExistence type="inferred from homology"/>
<dbReference type="STRING" id="452471.Aasi_0975"/>
<evidence type="ECO:0000256" key="2">
    <source>
        <dbReference type="ARBA" id="ARBA00022801"/>
    </source>
</evidence>
<dbReference type="OrthoDB" id="9802627at2"/>
<dbReference type="NCBIfam" id="TIGR00666">
    <property type="entry name" value="PBP4"/>
    <property type="match status" value="2"/>
</dbReference>
<dbReference type="InterPro" id="IPR000667">
    <property type="entry name" value="Peptidase_S13"/>
</dbReference>
<reference evidence="3 4" key="1">
    <citation type="journal article" date="2010" name="J. Bacteriol.">
        <title>The genome of the amoeba symbiont 'Candidatus Amoebophilus asiaticus' reveals common mechanisms for host cell interaction among amoeba-associated bacteria.</title>
        <authorList>
            <person name="Schmitz-Esser S."/>
            <person name="Tischler P."/>
            <person name="Arnold R."/>
            <person name="Montanaro J."/>
            <person name="Wagner M."/>
            <person name="Rattei T."/>
            <person name="Horn M."/>
        </authorList>
    </citation>
    <scope>NUCLEOTIDE SEQUENCE [LARGE SCALE GENOMIC DNA]</scope>
    <source>
        <strain evidence="3 4">5a2</strain>
    </source>
</reference>
<evidence type="ECO:0000256" key="1">
    <source>
        <dbReference type="ARBA" id="ARBA00006096"/>
    </source>
</evidence>
<evidence type="ECO:0000313" key="4">
    <source>
        <dbReference type="Proteomes" id="UP000001227"/>
    </source>
</evidence>
<dbReference type="InterPro" id="IPR012338">
    <property type="entry name" value="Beta-lactam/transpept-like"/>
</dbReference>
<dbReference type="GO" id="GO:0000270">
    <property type="term" value="P:peptidoglycan metabolic process"/>
    <property type="evidence" value="ECO:0007669"/>
    <property type="project" value="TreeGrafter"/>
</dbReference>
<dbReference type="Gene3D" id="3.40.710.10">
    <property type="entry name" value="DD-peptidase/beta-lactamase superfamily"/>
    <property type="match status" value="2"/>
</dbReference>
<protein>
    <recommendedName>
        <fullName evidence="5">D-alanyl-D-alanine carboxypeptidase/D-alanyl-D-alanine-endopeptidase</fullName>
    </recommendedName>
</protein>
<dbReference type="Proteomes" id="UP000001227">
    <property type="component" value="Chromosome"/>
</dbReference>
<dbReference type="EMBL" id="CP001102">
    <property type="protein sequence ID" value="ACE06331.1"/>
    <property type="molecule type" value="Genomic_DNA"/>
</dbReference>
<gene>
    <name evidence="3" type="ordered locus">Aasi_0975</name>
</gene>
<dbReference type="KEGG" id="aas:Aasi_0975"/>
<dbReference type="MEROPS" id="S13.002"/>
<dbReference type="SUPFAM" id="SSF56601">
    <property type="entry name" value="beta-lactamase/transpeptidase-like"/>
    <property type="match status" value="1"/>
</dbReference>
<keyword evidence="4" id="KW-1185">Reference proteome</keyword>
<name>B3ESX9_AMOA5</name>
<dbReference type="PANTHER" id="PTHR30023">
    <property type="entry name" value="D-ALANYL-D-ALANINE CARBOXYPEPTIDASE"/>
    <property type="match status" value="1"/>
</dbReference>
<evidence type="ECO:0008006" key="5">
    <source>
        <dbReference type="Google" id="ProtNLM"/>
    </source>
</evidence>
<dbReference type="Pfam" id="PF02113">
    <property type="entry name" value="Peptidase_S13"/>
    <property type="match status" value="2"/>
</dbReference>
<dbReference type="eggNOG" id="COG2027">
    <property type="taxonomic scope" value="Bacteria"/>
</dbReference>
<dbReference type="PANTHER" id="PTHR30023:SF0">
    <property type="entry name" value="PENICILLIN-SENSITIVE CARBOXYPEPTIDASE A"/>
    <property type="match status" value="1"/>
</dbReference>
<dbReference type="GO" id="GO:0006508">
    <property type="term" value="P:proteolysis"/>
    <property type="evidence" value="ECO:0007669"/>
    <property type="project" value="InterPro"/>
</dbReference>
<dbReference type="GO" id="GO:0004185">
    <property type="term" value="F:serine-type carboxypeptidase activity"/>
    <property type="evidence" value="ECO:0007669"/>
    <property type="project" value="InterPro"/>
</dbReference>
<evidence type="ECO:0000313" key="3">
    <source>
        <dbReference type="EMBL" id="ACE06331.1"/>
    </source>
</evidence>
<dbReference type="AlphaFoldDB" id="B3ESX9"/>
<accession>B3ESX9</accession>
<comment type="similarity">
    <text evidence="1">Belongs to the peptidase S13 family.</text>
</comment>
<keyword evidence="2" id="KW-0378">Hydrolase</keyword>